<keyword evidence="4" id="KW-1133">Transmembrane helix</keyword>
<feature type="compositionally biased region" description="Acidic residues" evidence="3">
    <location>
        <begin position="183"/>
        <end position="195"/>
    </location>
</feature>
<dbReference type="GO" id="GO:0051999">
    <property type="term" value="P:mannosyl-inositol phosphorylceramide biosynthetic process"/>
    <property type="evidence" value="ECO:0007669"/>
    <property type="project" value="TreeGrafter"/>
</dbReference>
<reference evidence="5" key="1">
    <citation type="submission" date="2015-01" db="EMBL/GenBank/DDBJ databases">
        <title>The Genome Sequence of Cryptococcus gattii CA1280.</title>
        <authorList>
            <consortium name="The Broad Institute Genomics Platform"/>
            <person name="Cuomo C."/>
            <person name="Litvintseva A."/>
            <person name="Chen Y."/>
            <person name="Heitman J."/>
            <person name="Sun S."/>
            <person name="Springer D."/>
            <person name="Dromer F."/>
            <person name="Young S."/>
            <person name="Zeng Q."/>
            <person name="Gargeya S."/>
            <person name="Abouelleil A."/>
            <person name="Alvarado L."/>
            <person name="Chapman S.B."/>
            <person name="Gainer-Dewar J."/>
            <person name="Goldberg J."/>
            <person name="Griggs A."/>
            <person name="Gujja S."/>
            <person name="Hansen M."/>
            <person name="Howarth C."/>
            <person name="Imamovic A."/>
            <person name="Larimer J."/>
            <person name="Murphy C."/>
            <person name="Naylor J."/>
            <person name="Pearson M."/>
            <person name="Priest M."/>
            <person name="Roberts A."/>
            <person name="Saif S."/>
            <person name="Shea T."/>
            <person name="Sykes S."/>
            <person name="Wortman J."/>
            <person name="Nusbaum C."/>
            <person name="Birren B."/>
        </authorList>
    </citation>
    <scope>NUCLEOTIDE SEQUENCE [LARGE SCALE GENOMIC DNA]</scope>
    <source>
        <strain evidence="5">CA1280</strain>
    </source>
</reference>
<dbReference type="FunFam" id="3.90.550.20:FF:000005">
    <property type="entry name" value="Unplaced genomic scaffold supercont1.17, whole genome shotgun sequence"/>
    <property type="match status" value="1"/>
</dbReference>
<evidence type="ECO:0000256" key="4">
    <source>
        <dbReference type="SAM" id="Phobius"/>
    </source>
</evidence>
<evidence type="ECO:0000256" key="1">
    <source>
        <dbReference type="ARBA" id="ARBA00009003"/>
    </source>
</evidence>
<dbReference type="GO" id="GO:0016020">
    <property type="term" value="C:membrane"/>
    <property type="evidence" value="ECO:0007669"/>
    <property type="project" value="GOC"/>
</dbReference>
<name>A0A0D0VKE3_CRYGA</name>
<evidence type="ECO:0000256" key="2">
    <source>
        <dbReference type="ARBA" id="ARBA00022679"/>
    </source>
</evidence>
<feature type="transmembrane region" description="Helical" evidence="4">
    <location>
        <begin position="70"/>
        <end position="97"/>
    </location>
</feature>
<feature type="compositionally biased region" description="Pro residues" evidence="3">
    <location>
        <begin position="32"/>
        <end position="42"/>
    </location>
</feature>
<dbReference type="InterPro" id="IPR051706">
    <property type="entry name" value="Glycosyltransferase_domain"/>
</dbReference>
<dbReference type="HOGENOM" id="CLU_025511_0_0_1"/>
<dbReference type="Pfam" id="PF04488">
    <property type="entry name" value="Gly_transf_sug"/>
    <property type="match status" value="1"/>
</dbReference>
<gene>
    <name evidence="5" type="ORF">I312_05448</name>
</gene>
<dbReference type="InterPro" id="IPR029044">
    <property type="entry name" value="Nucleotide-diphossugar_trans"/>
</dbReference>
<organism evidence="5">
    <name type="scientific">Cryptococcus bacillisporus CA1280</name>
    <dbReference type="NCBI Taxonomy" id="1296109"/>
    <lineage>
        <taxon>Eukaryota</taxon>
        <taxon>Fungi</taxon>
        <taxon>Dikarya</taxon>
        <taxon>Basidiomycota</taxon>
        <taxon>Agaricomycotina</taxon>
        <taxon>Tremellomycetes</taxon>
        <taxon>Tremellales</taxon>
        <taxon>Cryptococcaceae</taxon>
        <taxon>Cryptococcus</taxon>
        <taxon>Cryptococcus gattii species complex</taxon>
    </lineage>
</organism>
<dbReference type="InterPro" id="IPR007577">
    <property type="entry name" value="GlycoTrfase_DXD_sugar-bd_CS"/>
</dbReference>
<dbReference type="PANTHER" id="PTHR32385">
    <property type="entry name" value="MANNOSYL PHOSPHORYLINOSITOL CERAMIDE SYNTHASE"/>
    <property type="match status" value="1"/>
</dbReference>
<dbReference type="AlphaFoldDB" id="A0A0D0VKE3"/>
<dbReference type="PANTHER" id="PTHR32385:SF15">
    <property type="entry name" value="INOSITOL PHOSPHOCERAMIDE MANNOSYLTRANSFERASE 1"/>
    <property type="match status" value="1"/>
</dbReference>
<feature type="region of interest" description="Disordered" evidence="3">
    <location>
        <begin position="601"/>
        <end position="702"/>
    </location>
</feature>
<accession>A0A0D0VKE3</accession>
<dbReference type="EMBL" id="KN847989">
    <property type="protein sequence ID" value="KIR45400.1"/>
    <property type="molecule type" value="Genomic_DNA"/>
</dbReference>
<feature type="transmembrane region" description="Helical" evidence="4">
    <location>
        <begin position="479"/>
        <end position="496"/>
    </location>
</feature>
<keyword evidence="4" id="KW-0472">Membrane</keyword>
<feature type="region of interest" description="Disordered" evidence="3">
    <location>
        <begin position="1"/>
        <end position="63"/>
    </location>
</feature>
<feature type="region of interest" description="Disordered" evidence="3">
    <location>
        <begin position="183"/>
        <end position="212"/>
    </location>
</feature>
<comment type="similarity">
    <text evidence="1">Belongs to the glycosyltransferase 32 family.</text>
</comment>
<sequence length="702" mass="78668">MTSKSSSIHAYPSLAHPRHRTSHSVTLGSHPLQPPYPFPYPSHPRRRARTMPNQRTRRSRDTSTSRTRKIVIVFLIILSLVLLGTVIVLSTVSYYLAIPSWAYLTESEVAWRPEDVIKPLLEFPGPKLSKRMEWTEIESEVPTYTTTGAASASAISVDSAVITAEIWDEFKEEMEELDAVEEANEDDITESEGEAVDAGSTATSSIEEDGGQWGIDGMGSGSYWMRNNWDGRVRDTDSWERLYNVTNRPGETIPRLIHQTWKSDQLPEKWRKAWKECREGMPDYEYMLWTDDLSREFIATHYPAHLHMYDSYEFPIQRADSIRYFILHHFGGIYMDLDIGCRRRLDPLLQGDWEVILPITKPVGISNDLIFSSKGSAFMDGTVHGLAAFNHKYFSNYPTVMFSTGPMFLSAQYAIFSASHPLTESHPRSEIRVLPKSLYGKNAPISEVPHSFFSHFYGSSWHADDAGFITFLGDWGKRLMWVGGVVLILGAIRLIWVKRKAATGQQYQLLSILPITRSPSPSGYETPTSIGSGPLSPEALNVNLSQNMPSDISSVFRRAGNLILAAPATLLQGGDRERRGRRRQGLLYFVPAIFQPLPGRRIRAASESSQMAVRRSKRDRDNRKDSLAPPPYDQLMEEGSASGSACPSPSRPSNRLKAVVSGMGDATMEDVDAFLNEADNEGSGSGSGEGEDDAWWRSRRSS</sequence>
<dbReference type="OrthoDB" id="3647at2759"/>
<evidence type="ECO:0000256" key="3">
    <source>
        <dbReference type="SAM" id="MobiDB-lite"/>
    </source>
</evidence>
<proteinExistence type="inferred from homology"/>
<keyword evidence="2" id="KW-0808">Transferase</keyword>
<keyword evidence="4" id="KW-0812">Transmembrane</keyword>
<dbReference type="Gene3D" id="3.90.550.20">
    <property type="match status" value="1"/>
</dbReference>
<dbReference type="GO" id="GO:0000030">
    <property type="term" value="F:mannosyltransferase activity"/>
    <property type="evidence" value="ECO:0007669"/>
    <property type="project" value="TreeGrafter"/>
</dbReference>
<protein>
    <submittedName>
        <fullName evidence="5">MIPC synthase</fullName>
    </submittedName>
</protein>
<dbReference type="SUPFAM" id="SSF53448">
    <property type="entry name" value="Nucleotide-diphospho-sugar transferases"/>
    <property type="match status" value="1"/>
</dbReference>
<evidence type="ECO:0000313" key="5">
    <source>
        <dbReference type="EMBL" id="KIR45400.1"/>
    </source>
</evidence>
<feature type="compositionally biased region" description="Low complexity" evidence="3">
    <location>
        <begin position="639"/>
        <end position="653"/>
    </location>
</feature>